<keyword evidence="3" id="KW-0808">Transferase</keyword>
<evidence type="ECO:0000313" key="4">
    <source>
        <dbReference type="Proteomes" id="UP000050465"/>
    </source>
</evidence>
<dbReference type="Pfam" id="PF12697">
    <property type="entry name" value="Abhydrolase_6"/>
    <property type="match status" value="1"/>
</dbReference>
<feature type="domain" description="AB hydrolase-1" evidence="2">
    <location>
        <begin position="95"/>
        <end position="349"/>
    </location>
</feature>
<dbReference type="GO" id="GO:0016746">
    <property type="term" value="F:acyltransferase activity"/>
    <property type="evidence" value="ECO:0007669"/>
    <property type="project" value="UniProtKB-KW"/>
</dbReference>
<evidence type="ECO:0000313" key="3">
    <source>
        <dbReference type="EMBL" id="KPQ36164.1"/>
    </source>
</evidence>
<dbReference type="AlphaFoldDB" id="A0A0P8BQA3"/>
<dbReference type="PRINTS" id="PR00111">
    <property type="entry name" value="ABHYDROLASE"/>
</dbReference>
<feature type="compositionally biased region" description="Basic and acidic residues" evidence="1">
    <location>
        <begin position="14"/>
        <end position="24"/>
    </location>
</feature>
<proteinExistence type="predicted"/>
<evidence type="ECO:0000256" key="1">
    <source>
        <dbReference type="SAM" id="MobiDB-lite"/>
    </source>
</evidence>
<dbReference type="PANTHER" id="PTHR46438">
    <property type="entry name" value="ALPHA/BETA-HYDROLASES SUPERFAMILY PROTEIN"/>
    <property type="match status" value="1"/>
</dbReference>
<organism evidence="3 4">
    <name type="scientific">Phormidesmis priestleyi Ana</name>
    <dbReference type="NCBI Taxonomy" id="1666911"/>
    <lineage>
        <taxon>Bacteria</taxon>
        <taxon>Bacillati</taxon>
        <taxon>Cyanobacteriota</taxon>
        <taxon>Cyanophyceae</taxon>
        <taxon>Leptolyngbyales</taxon>
        <taxon>Leptolyngbyaceae</taxon>
        <taxon>Phormidesmis</taxon>
    </lineage>
</organism>
<feature type="region of interest" description="Disordered" evidence="1">
    <location>
        <begin position="1"/>
        <end position="60"/>
    </location>
</feature>
<keyword evidence="3" id="KW-0378">Hydrolase</keyword>
<feature type="compositionally biased region" description="Low complexity" evidence="1">
    <location>
        <begin position="45"/>
        <end position="60"/>
    </location>
</feature>
<dbReference type="STRING" id="1666911.HLUCCA11_08090"/>
<reference evidence="3 4" key="1">
    <citation type="submission" date="2015-09" db="EMBL/GenBank/DDBJ databases">
        <title>Identification and resolution of microdiversity through metagenomic sequencing of parallel consortia.</title>
        <authorList>
            <person name="Nelson W.C."/>
            <person name="Romine M.F."/>
            <person name="Lindemann S.R."/>
        </authorList>
    </citation>
    <scope>NUCLEOTIDE SEQUENCE [LARGE SCALE GENOMIC DNA]</scope>
    <source>
        <strain evidence="3">Ana</strain>
    </source>
</reference>
<accession>A0A0P8BQA3</accession>
<dbReference type="PANTHER" id="PTHR46438:SF7">
    <property type="entry name" value="ALPHA_BETA-HYDROLASES SUPERFAMILY PROTEIN"/>
    <property type="match status" value="1"/>
</dbReference>
<sequence length="376" mass="40834">MTAQLTSQPAPPEKPSEAPPEKSPKPPLESSNGQANASPNADLESSSVTSSSVTSNPVTSSPVAVAPAAYTGEKLNWDWRGYDIKYVAYGEGPPVVLIHGFGASIGHWRKNIPAIAQAGHRVYALDLLGFGDSDKPDLSYSLTFWVKLLHDFWQTHVKEPAIFAGNSIGALMALMTLVSYPETASGGVLLNCAGSLNHRPEDLPGPLRIVMGTFSKLVSSRFTGPFLFNRVRTKGRIRGSLKQVYGNRKAITPELIDILHGPACQPGAQKVFASILTAPPGPRPSELLPQVTQPLLVLWGEKDPWTPISAAGIYQELAADNRAERSVEFHAIPETGHCPHDERPEIVNRLIIDWMQQQQNSQVNKANHGTRQQPND</sequence>
<dbReference type="InterPro" id="IPR000639">
    <property type="entry name" value="Epox_hydrolase-like"/>
</dbReference>
<dbReference type="GO" id="GO:0047746">
    <property type="term" value="F:chlorophyllase activity"/>
    <property type="evidence" value="ECO:0007669"/>
    <property type="project" value="TreeGrafter"/>
</dbReference>
<keyword evidence="3" id="KW-0012">Acyltransferase</keyword>
<gene>
    <name evidence="3" type="ORF">HLUCCA11_08090</name>
</gene>
<dbReference type="SUPFAM" id="SSF53474">
    <property type="entry name" value="alpha/beta-Hydrolases"/>
    <property type="match status" value="1"/>
</dbReference>
<protein>
    <submittedName>
        <fullName evidence="3">Putative hydrolases or acyltransferases (Alpha/beta hydrolase superfamily)</fullName>
    </submittedName>
</protein>
<comment type="caution">
    <text evidence="3">The sequence shown here is derived from an EMBL/GenBank/DDBJ whole genome shotgun (WGS) entry which is preliminary data.</text>
</comment>
<dbReference type="InterPro" id="IPR000073">
    <property type="entry name" value="AB_hydrolase_1"/>
</dbReference>
<evidence type="ECO:0000259" key="2">
    <source>
        <dbReference type="Pfam" id="PF12697"/>
    </source>
</evidence>
<name>A0A0P8BQA3_9CYAN</name>
<dbReference type="PRINTS" id="PR00412">
    <property type="entry name" value="EPOXHYDRLASE"/>
</dbReference>
<dbReference type="PATRIC" id="fig|1666911.3.peg.3931"/>
<dbReference type="GO" id="GO:0015994">
    <property type="term" value="P:chlorophyll metabolic process"/>
    <property type="evidence" value="ECO:0007669"/>
    <property type="project" value="TreeGrafter"/>
</dbReference>
<dbReference type="Proteomes" id="UP000050465">
    <property type="component" value="Unassembled WGS sequence"/>
</dbReference>
<dbReference type="InterPro" id="IPR029058">
    <property type="entry name" value="AB_hydrolase_fold"/>
</dbReference>
<dbReference type="Gene3D" id="3.40.50.1820">
    <property type="entry name" value="alpha/beta hydrolase"/>
    <property type="match status" value="1"/>
</dbReference>
<dbReference type="EMBL" id="LJZR01000008">
    <property type="protein sequence ID" value="KPQ36164.1"/>
    <property type="molecule type" value="Genomic_DNA"/>
</dbReference>